<dbReference type="SUPFAM" id="SSF50156">
    <property type="entry name" value="PDZ domain-like"/>
    <property type="match status" value="1"/>
</dbReference>
<dbReference type="InterPro" id="IPR004012">
    <property type="entry name" value="Run_dom"/>
</dbReference>
<proteinExistence type="predicted"/>
<dbReference type="SUPFAM" id="SSF50729">
    <property type="entry name" value="PH domain-like"/>
    <property type="match status" value="1"/>
</dbReference>
<dbReference type="Pfam" id="PF00595">
    <property type="entry name" value="PDZ"/>
    <property type="match status" value="1"/>
</dbReference>
<dbReference type="SMART" id="SM00228">
    <property type="entry name" value="PDZ"/>
    <property type="match status" value="1"/>
</dbReference>
<dbReference type="Pfam" id="PF02759">
    <property type="entry name" value="RUN"/>
    <property type="match status" value="1"/>
</dbReference>
<protein>
    <submittedName>
        <fullName evidence="5">Uncharacterized protein</fullName>
    </submittedName>
</protein>
<evidence type="ECO:0000259" key="4">
    <source>
        <dbReference type="PROSITE" id="PS50826"/>
    </source>
</evidence>
<comment type="caution">
    <text evidence="5">The sequence shown here is derived from an EMBL/GenBank/DDBJ whole genome shotgun (WGS) entry which is preliminary data.</text>
</comment>
<dbReference type="PROSITE" id="PS50106">
    <property type="entry name" value="PDZ"/>
    <property type="match status" value="1"/>
</dbReference>
<dbReference type="EMBL" id="JAULUE010002063">
    <property type="protein sequence ID" value="KAK5880762.1"/>
    <property type="molecule type" value="Genomic_DNA"/>
</dbReference>
<keyword evidence="6" id="KW-1185">Reference proteome</keyword>
<feature type="domain" description="RUN" evidence="4">
    <location>
        <begin position="26"/>
        <end position="163"/>
    </location>
</feature>
<evidence type="ECO:0000259" key="2">
    <source>
        <dbReference type="PROSITE" id="PS01179"/>
    </source>
</evidence>
<accession>A0AAN8GID0</accession>
<dbReference type="InterPro" id="IPR036034">
    <property type="entry name" value="PDZ_sf"/>
</dbReference>
<feature type="region of interest" description="Disordered" evidence="1">
    <location>
        <begin position="278"/>
        <end position="298"/>
    </location>
</feature>
<evidence type="ECO:0000259" key="3">
    <source>
        <dbReference type="PROSITE" id="PS50106"/>
    </source>
</evidence>
<gene>
    <name evidence="5" type="ORF">CesoFtcFv8_021640</name>
</gene>
<dbReference type="PROSITE" id="PS01179">
    <property type="entry name" value="PID"/>
    <property type="match status" value="1"/>
</dbReference>
<feature type="domain" description="PID" evidence="2">
    <location>
        <begin position="308"/>
        <end position="426"/>
    </location>
</feature>
<evidence type="ECO:0000313" key="6">
    <source>
        <dbReference type="Proteomes" id="UP001335648"/>
    </source>
</evidence>
<dbReference type="PROSITE" id="PS50826">
    <property type="entry name" value="RUN"/>
    <property type="match status" value="1"/>
</dbReference>
<dbReference type="AlphaFoldDB" id="A0AAN8GID0"/>
<dbReference type="InterPro" id="IPR006020">
    <property type="entry name" value="PTB/PI_dom"/>
</dbReference>
<name>A0AAN8GID0_9TELE</name>
<evidence type="ECO:0000313" key="5">
    <source>
        <dbReference type="EMBL" id="KAK5880762.1"/>
    </source>
</evidence>
<dbReference type="Gene3D" id="2.30.29.30">
    <property type="entry name" value="Pleckstrin-homology domain (PH domain)/Phosphotyrosine-binding domain (PTB)"/>
    <property type="match status" value="1"/>
</dbReference>
<feature type="domain" description="PDZ" evidence="3">
    <location>
        <begin position="185"/>
        <end position="240"/>
    </location>
</feature>
<dbReference type="PANTHER" id="PTHR46753">
    <property type="entry name" value="FYVE AND COILED-COIL DOMAIN-CONTAINING PROTEIN 1"/>
    <property type="match status" value="1"/>
</dbReference>
<evidence type="ECO:0000256" key="1">
    <source>
        <dbReference type="SAM" id="MobiDB-lite"/>
    </source>
</evidence>
<organism evidence="5 6">
    <name type="scientific">Champsocephalus esox</name>
    <name type="common">pike icefish</name>
    <dbReference type="NCBI Taxonomy" id="159716"/>
    <lineage>
        <taxon>Eukaryota</taxon>
        <taxon>Metazoa</taxon>
        <taxon>Chordata</taxon>
        <taxon>Craniata</taxon>
        <taxon>Vertebrata</taxon>
        <taxon>Euteleostomi</taxon>
        <taxon>Actinopterygii</taxon>
        <taxon>Neopterygii</taxon>
        <taxon>Teleostei</taxon>
        <taxon>Neoteleostei</taxon>
        <taxon>Acanthomorphata</taxon>
        <taxon>Eupercaria</taxon>
        <taxon>Perciformes</taxon>
        <taxon>Notothenioidei</taxon>
        <taxon>Channichthyidae</taxon>
        <taxon>Champsocephalus</taxon>
    </lineage>
</organism>
<dbReference type="Gene3D" id="1.20.58.900">
    <property type="match status" value="1"/>
</dbReference>
<dbReference type="SUPFAM" id="SSF140741">
    <property type="entry name" value="RUN domain-like"/>
    <property type="match status" value="1"/>
</dbReference>
<reference evidence="5 6" key="1">
    <citation type="journal article" date="2023" name="Mol. Biol. Evol.">
        <title>Genomics of Secondarily Temperate Adaptation in the Only Non-Antarctic Icefish.</title>
        <authorList>
            <person name="Rivera-Colon A.G."/>
            <person name="Rayamajhi N."/>
            <person name="Minhas B.F."/>
            <person name="Madrigal G."/>
            <person name="Bilyk K.T."/>
            <person name="Yoon V."/>
            <person name="Hune M."/>
            <person name="Gregory S."/>
            <person name="Cheng C.H.C."/>
            <person name="Catchen J.M."/>
        </authorList>
    </citation>
    <scope>NUCLEOTIDE SEQUENCE [LARGE SCALE GENOMIC DNA]</scope>
    <source>
        <strain evidence="5">JC2023a</strain>
    </source>
</reference>
<dbReference type="CDD" id="cd00136">
    <property type="entry name" value="PDZ_canonical"/>
    <property type="match status" value="1"/>
</dbReference>
<dbReference type="InterPro" id="IPR011993">
    <property type="entry name" value="PH-like_dom_sf"/>
</dbReference>
<dbReference type="CDD" id="cd17682">
    <property type="entry name" value="RUN_RUFY4_like"/>
    <property type="match status" value="1"/>
</dbReference>
<sequence length="433" mass="48648">MAPKDPLLGTLKVCVLSLQSEGGLVTDSSPHLASCCELLELLLRKGLQQPVLSLVHRDYWHCFEQLNHKDACGRLSSLSLVLEQTRVCRKLLSAQGRGRFLLRLALHRRVLPQLLTHLLHTPRVLEWYSPEVSILRNEAFLEPFMSLLLVLANMDFKLDMENCSFLDESWILPVCEKYEVVPCREVGLVLRYLSGRVFVLDLTPGGQAHVDNFIRPGDIIDEINGTSLRNSKNGQAGAVLSRLKGLPLSIGVLRWRAGDGTVFRPLVKLLRNLKTENPSLQLGPQTEPHTEPEEQNPSQCLNDGRIVYIVQFLGKANIGMHGGKEVLQHAITQVLQDHQQSKEVLLDLKETHLTCTDRGSKQELLEHHYPEISCVGRYGQPDYTVFAFCVADSPATPLSTGFCCVAFRAQSIRECEDMVCRIATGFKHTEWFV</sequence>
<dbReference type="Proteomes" id="UP001335648">
    <property type="component" value="Unassembled WGS sequence"/>
</dbReference>
<dbReference type="InterPro" id="IPR037213">
    <property type="entry name" value="Run_dom_sf"/>
</dbReference>
<dbReference type="Gene3D" id="2.30.42.10">
    <property type="match status" value="1"/>
</dbReference>
<dbReference type="InterPro" id="IPR001478">
    <property type="entry name" value="PDZ"/>
</dbReference>
<dbReference type="PANTHER" id="PTHR46753:SF3">
    <property type="entry name" value="PDZ DOMAIN-CONTAINING PROTEIN"/>
    <property type="match status" value="1"/>
</dbReference>